<protein>
    <recommendedName>
        <fullName evidence="1">Integrase DNA-binding domain-containing protein</fullName>
    </recommendedName>
</protein>
<dbReference type="InterPro" id="IPR036397">
    <property type="entry name" value="RNaseH_sf"/>
</dbReference>
<dbReference type="Gene3D" id="3.30.160.390">
    <property type="entry name" value="Integrase, DNA-binding domain"/>
    <property type="match status" value="1"/>
</dbReference>
<proteinExistence type="predicted"/>
<dbReference type="Gene3D" id="3.30.420.10">
    <property type="entry name" value="Ribonuclease H-like superfamily/Ribonuclease H"/>
    <property type="match status" value="1"/>
</dbReference>
<accession>A0ABX6QVM4</accession>
<dbReference type="InterPro" id="IPR025166">
    <property type="entry name" value="Integrase_DNA_bind_dom"/>
</dbReference>
<feature type="domain" description="Integrase DNA-binding" evidence="1">
    <location>
        <begin position="34"/>
        <end position="107"/>
    </location>
</feature>
<keyword evidence="3" id="KW-1185">Reference proteome</keyword>
<organism evidence="2 3">
    <name type="scientific">Vibrio spartinae</name>
    <dbReference type="NCBI Taxonomy" id="1918945"/>
    <lineage>
        <taxon>Bacteria</taxon>
        <taxon>Pseudomonadati</taxon>
        <taxon>Pseudomonadota</taxon>
        <taxon>Gammaproteobacteria</taxon>
        <taxon>Vibrionales</taxon>
        <taxon>Vibrionaceae</taxon>
        <taxon>Vibrio</taxon>
    </lineage>
</organism>
<evidence type="ECO:0000259" key="1">
    <source>
        <dbReference type="Pfam" id="PF13356"/>
    </source>
</evidence>
<sequence length="290" mass="32211">MNSKTRLTVSFLNNLKPNPRTAKSTDYEVNLSAMKDSGLPIGVRCLVGKSGGKRFLLRYISPQIPGKKSAIGLGRHPETDLVTLRKIAKEYRQKILEGIDPKLERDNQTTEKTMTLERFFDEVYLPLAKQKRSWKDDGMPKVKEDLSYLLNLQTSSKPKKVTLNCHLGTGGKASTISVLDGETHVTEALKGTAATMQLQLGFYALKRAKAELNNGAGSVEVLGLNITVVNTLTEWAPKWKQQNWVKPNGQPRPNAELVRDMLALYEQIKSKVCFGEGIAQKAPVDDDAPF</sequence>
<reference evidence="2 3" key="1">
    <citation type="journal article" date="2020" name="J. Nat. Prod.">
        <title>Genomics-Metabolomics Profiling Disclosed Marine Vibrio spartinae 3.6 as a Producer of a New Branched Side Chain Prodigiosin.</title>
        <authorList>
            <person name="Vitale G.A."/>
            <person name="Sciarretta M."/>
            <person name="Palma Esposito F."/>
            <person name="January G.G."/>
            <person name="Giaccio M."/>
            <person name="Bunk B."/>
            <person name="Sproer C."/>
            <person name="Bajerski F."/>
            <person name="Power D."/>
            <person name="Festa C."/>
            <person name="Monti M.C."/>
            <person name="D'Auria M.V."/>
            <person name="de Pascale D."/>
        </authorList>
    </citation>
    <scope>NUCLEOTIDE SEQUENCE [LARGE SCALE GENOMIC DNA]</scope>
    <source>
        <strain evidence="2 3">3.6</strain>
    </source>
</reference>
<evidence type="ECO:0000313" key="3">
    <source>
        <dbReference type="Proteomes" id="UP000515264"/>
    </source>
</evidence>
<dbReference type="InterPro" id="IPR012337">
    <property type="entry name" value="RNaseH-like_sf"/>
</dbReference>
<evidence type="ECO:0000313" key="2">
    <source>
        <dbReference type="EMBL" id="QMV13243.1"/>
    </source>
</evidence>
<dbReference type="SUPFAM" id="SSF53098">
    <property type="entry name" value="Ribonuclease H-like"/>
    <property type="match status" value="1"/>
</dbReference>
<name>A0ABX6QVM4_9VIBR</name>
<gene>
    <name evidence="2" type="ORF">Vspart_00455</name>
</gene>
<dbReference type="InterPro" id="IPR038488">
    <property type="entry name" value="Integrase_DNA-bd_sf"/>
</dbReference>
<dbReference type="RefSeq" id="WP_182288131.1">
    <property type="nucleotide sequence ID" value="NZ_CP046268.1"/>
</dbReference>
<dbReference type="Proteomes" id="UP000515264">
    <property type="component" value="Chromosome 1"/>
</dbReference>
<dbReference type="Pfam" id="PF13356">
    <property type="entry name" value="Arm-DNA-bind_3"/>
    <property type="match status" value="1"/>
</dbReference>
<dbReference type="EMBL" id="CP046268">
    <property type="protein sequence ID" value="QMV13243.1"/>
    <property type="molecule type" value="Genomic_DNA"/>
</dbReference>